<dbReference type="STRING" id="638303.Thal_0567"/>
<dbReference type="PANTHER" id="PTHR30290">
    <property type="entry name" value="PERIPLASMIC BINDING COMPONENT OF ABC TRANSPORTER"/>
    <property type="match status" value="1"/>
</dbReference>
<dbReference type="Proteomes" id="UP000002043">
    <property type="component" value="Chromosome"/>
</dbReference>
<dbReference type="InterPro" id="IPR039424">
    <property type="entry name" value="SBP_5"/>
</dbReference>
<gene>
    <name evidence="5" type="ordered locus">Thal_0567</name>
</gene>
<dbReference type="GO" id="GO:0043190">
    <property type="term" value="C:ATP-binding cassette (ABC) transporter complex"/>
    <property type="evidence" value="ECO:0007669"/>
    <property type="project" value="InterPro"/>
</dbReference>
<name>D3SPW4_THEAH</name>
<evidence type="ECO:0000256" key="3">
    <source>
        <dbReference type="ARBA" id="ARBA00022729"/>
    </source>
</evidence>
<sequence>MASSPRGGAVRWVTVNPEEFQPLPGKEGGELRFILRGDPKTLNPVVAQETTSTAVIGDLFSGLTKLDLKTMTYVPDLAKRWHVLDNGRRYIFELRENLRWSDGHPISADDVVFTYRDVYLNPQIPNSTADMLKGVLKTPQQVRNFVRKLDEKRVEFRLPEPFAPFLGIMASPILPRHKLERYVKEGNFMSAWNVSTPPSQIVGSGPYRLVRYVKGQRVEYEANPYYYERDDMGKHLPYIKRKVGYILQDPDTALLMYTTGGVDMLSPRPQDLLVLSKLGGSSLYNLGPTPAITFLVFNQNPRSSLPQYKLRWFQNKLFRLAVSYAIDRESMCTLVYNGLAVPLYGPITPANRPYYKEGLFPQYSYSPQKAKELLLKAGFRYGKDGWLRDAEGHTVEIVLLTNADNKEREKLGNMIKEDLEKIGIKVIFRTLDFNTLVRKLSTPPYDWEAVIIGLTGSLDPHFGRNVWHSSGTLHIWNPMQKKTATQWEARVDALLDRAASTLDQKVRISLYQEAFRIIAEEQPMIFLVAPQSILSVSDRLNNVFPTVWGFYREESMFFK</sequence>
<dbReference type="AlphaFoldDB" id="D3SPW4"/>
<dbReference type="Pfam" id="PF00496">
    <property type="entry name" value="SBP_bac_5"/>
    <property type="match status" value="1"/>
</dbReference>
<dbReference type="SUPFAM" id="SSF53850">
    <property type="entry name" value="Periplasmic binding protein-like II"/>
    <property type="match status" value="1"/>
</dbReference>
<dbReference type="Gene3D" id="3.40.190.10">
    <property type="entry name" value="Periplasmic binding protein-like II"/>
    <property type="match status" value="1"/>
</dbReference>
<dbReference type="RefSeq" id="WP_012991608.1">
    <property type="nucleotide sequence ID" value="NC_013894.1"/>
</dbReference>
<dbReference type="InterPro" id="IPR000914">
    <property type="entry name" value="SBP_5_dom"/>
</dbReference>
<dbReference type="InterPro" id="IPR030678">
    <property type="entry name" value="Peptide/Ni-bd"/>
</dbReference>
<comment type="similarity">
    <text evidence="1">Belongs to the bacterial solute-binding protein 5 family.</text>
</comment>
<evidence type="ECO:0000313" key="6">
    <source>
        <dbReference type="Proteomes" id="UP000002043"/>
    </source>
</evidence>
<dbReference type="FunFam" id="3.10.105.10:FF:000006">
    <property type="entry name" value="Peptide ABC transporter substrate-binding protein"/>
    <property type="match status" value="1"/>
</dbReference>
<feature type="domain" description="Solute-binding protein family 5" evidence="4">
    <location>
        <begin position="72"/>
        <end position="460"/>
    </location>
</feature>
<dbReference type="Gene3D" id="3.10.105.10">
    <property type="entry name" value="Dipeptide-binding Protein, Domain 3"/>
    <property type="match status" value="1"/>
</dbReference>
<reference evidence="6" key="1">
    <citation type="journal article" date="2010" name="Stand. Genomic Sci.">
        <title>Complete genome sequence of Thermocrinis albus type strain (HI 11/12T).</title>
        <authorList>
            <person name="Wirth R."/>
            <person name="Sikorski J."/>
            <person name="Brambilla E."/>
            <person name="Misra M."/>
            <person name="Lapidus A."/>
            <person name="Copeland A."/>
            <person name="Nolan M."/>
            <person name="Lucas S."/>
            <person name="Chen F."/>
            <person name="Tice H."/>
            <person name="Cheng J.F."/>
            <person name="Han C."/>
            <person name="Detter J.C."/>
            <person name="Tapia R."/>
            <person name="Bruce D."/>
            <person name="Goodwin L."/>
            <person name="Pitluck S."/>
            <person name="Pati A."/>
            <person name="Anderson I."/>
            <person name="Ivanova N."/>
            <person name="Mavromatis K."/>
            <person name="Mikhailova N."/>
            <person name="Chen A."/>
            <person name="Palaniappan K."/>
            <person name="Bilek Y."/>
            <person name="Hader T."/>
            <person name="Land M."/>
            <person name="Hauser L."/>
            <person name="Chang Y.J."/>
            <person name="Jeffries C.D."/>
            <person name="Tindall B.J."/>
            <person name="Rohde M."/>
            <person name="Goker M."/>
            <person name="Bristow J."/>
            <person name="Eisen J.A."/>
            <person name="Markowitz V."/>
            <person name="Hugenholtz P."/>
            <person name="Kyrpides N.C."/>
            <person name="Klenk H.P."/>
        </authorList>
    </citation>
    <scope>NUCLEOTIDE SEQUENCE [LARGE SCALE GENOMIC DNA]</scope>
    <source>
        <strain evidence="6">DSM 14484 / JCM 11386 / HI 11/12</strain>
    </source>
</reference>
<dbReference type="Gene3D" id="3.90.76.10">
    <property type="entry name" value="Dipeptide-binding Protein, Domain 1"/>
    <property type="match status" value="1"/>
</dbReference>
<dbReference type="GO" id="GO:0015833">
    <property type="term" value="P:peptide transport"/>
    <property type="evidence" value="ECO:0007669"/>
    <property type="project" value="TreeGrafter"/>
</dbReference>
<dbReference type="PANTHER" id="PTHR30290:SF9">
    <property type="entry name" value="OLIGOPEPTIDE-BINDING PROTEIN APPA"/>
    <property type="match status" value="1"/>
</dbReference>
<keyword evidence="6" id="KW-1185">Reference proteome</keyword>
<dbReference type="CDD" id="cd08500">
    <property type="entry name" value="PBP2_NikA_DppA_OppA_like_4"/>
    <property type="match status" value="1"/>
</dbReference>
<proteinExistence type="inferred from homology"/>
<evidence type="ECO:0000256" key="2">
    <source>
        <dbReference type="ARBA" id="ARBA00022448"/>
    </source>
</evidence>
<dbReference type="GO" id="GO:0030288">
    <property type="term" value="C:outer membrane-bounded periplasmic space"/>
    <property type="evidence" value="ECO:0007669"/>
    <property type="project" value="UniProtKB-ARBA"/>
</dbReference>
<evidence type="ECO:0000259" key="4">
    <source>
        <dbReference type="Pfam" id="PF00496"/>
    </source>
</evidence>
<dbReference type="KEGG" id="tal:Thal_0567"/>
<dbReference type="PIRSF" id="PIRSF002741">
    <property type="entry name" value="MppA"/>
    <property type="match status" value="1"/>
</dbReference>
<dbReference type="HOGENOM" id="CLU_017028_8_4_0"/>
<dbReference type="EMBL" id="CP001931">
    <property type="protein sequence ID" value="ADC89201.1"/>
    <property type="molecule type" value="Genomic_DNA"/>
</dbReference>
<dbReference type="OrthoDB" id="9772924at2"/>
<accession>D3SPW4</accession>
<dbReference type="eggNOG" id="COG0747">
    <property type="taxonomic scope" value="Bacteria"/>
</dbReference>
<organism evidence="5 6">
    <name type="scientific">Thermocrinis albus (strain DSM 14484 / JCM 11386 / HI 11/12)</name>
    <dbReference type="NCBI Taxonomy" id="638303"/>
    <lineage>
        <taxon>Bacteria</taxon>
        <taxon>Pseudomonadati</taxon>
        <taxon>Aquificota</taxon>
        <taxon>Aquificia</taxon>
        <taxon>Aquificales</taxon>
        <taxon>Aquificaceae</taxon>
        <taxon>Thermocrinis</taxon>
    </lineage>
</organism>
<dbReference type="GO" id="GO:1904680">
    <property type="term" value="F:peptide transmembrane transporter activity"/>
    <property type="evidence" value="ECO:0007669"/>
    <property type="project" value="TreeGrafter"/>
</dbReference>
<keyword evidence="3" id="KW-0732">Signal</keyword>
<keyword evidence="2" id="KW-0813">Transport</keyword>
<protein>
    <submittedName>
        <fullName evidence="5">Extracellular solute-binding protein family 5</fullName>
    </submittedName>
</protein>
<evidence type="ECO:0000313" key="5">
    <source>
        <dbReference type="EMBL" id="ADC89201.1"/>
    </source>
</evidence>
<evidence type="ECO:0000256" key="1">
    <source>
        <dbReference type="ARBA" id="ARBA00005695"/>
    </source>
</evidence>